<dbReference type="SUPFAM" id="SSF56300">
    <property type="entry name" value="Metallo-dependent phosphatases"/>
    <property type="match status" value="1"/>
</dbReference>
<dbReference type="PANTHER" id="PTHR42988:SF2">
    <property type="entry name" value="CYCLIC NUCLEOTIDE PHOSPHODIESTERASE CBUA0032-RELATED"/>
    <property type="match status" value="1"/>
</dbReference>
<organism evidence="7 8">
    <name type="scientific">Candidatus Clostridium stratigraminis</name>
    <dbReference type="NCBI Taxonomy" id="3381661"/>
    <lineage>
        <taxon>Bacteria</taxon>
        <taxon>Bacillati</taxon>
        <taxon>Bacillota</taxon>
        <taxon>Clostridia</taxon>
        <taxon>Eubacteriales</taxon>
        <taxon>Clostridiaceae</taxon>
        <taxon>Clostridium</taxon>
    </lineage>
</organism>
<keyword evidence="3" id="KW-0408">Iron</keyword>
<evidence type="ECO:0000259" key="6">
    <source>
        <dbReference type="Pfam" id="PF00149"/>
    </source>
</evidence>
<dbReference type="Proteomes" id="UP001623591">
    <property type="component" value="Unassembled WGS sequence"/>
</dbReference>
<dbReference type="PANTHER" id="PTHR42988">
    <property type="entry name" value="PHOSPHOHYDROLASE"/>
    <property type="match status" value="1"/>
</dbReference>
<reference evidence="7 8" key="1">
    <citation type="submission" date="2024-11" db="EMBL/GenBank/DDBJ databases">
        <authorList>
            <person name="Heng Y.C."/>
            <person name="Lim A.C.H."/>
            <person name="Lee J.K.Y."/>
            <person name="Kittelmann S."/>
        </authorList>
    </citation>
    <scope>NUCLEOTIDE SEQUENCE [LARGE SCALE GENOMIC DNA]</scope>
    <source>
        <strain evidence="7 8">WILCCON 0185</strain>
    </source>
</reference>
<evidence type="ECO:0000313" key="8">
    <source>
        <dbReference type="Proteomes" id="UP001623591"/>
    </source>
</evidence>
<evidence type="ECO:0000256" key="4">
    <source>
        <dbReference type="ARBA" id="ARBA00025742"/>
    </source>
</evidence>
<keyword evidence="2 7" id="KW-0378">Hydrolase</keyword>
<evidence type="ECO:0000256" key="1">
    <source>
        <dbReference type="ARBA" id="ARBA00022723"/>
    </source>
</evidence>
<sequence length="454" mass="50982">MKKSHRLRNLLIAMPILAIIIVFLFSAISGYIKAKPKLQYTFNQSNKVNTVAYPNAKFAVISDLHYYENALGTSGTAFENVLKADRKLLKDSADLLNLAIDNIIKSNVKFLLVSGDLTKDGELVCHQDVAKSLSRLTQSGIKVYVVPGNHDVNNPLSYKYEGDKSSKVPDITASQFADIYKDCGYVSAVYRDTNSLSYVAEPVNNLWIVALDTCRYEENKPGEEEIVSGKLSQEEENWLTNILKKANENNKAVIILGHHGLVEHWEGQSKLHPDYLLQDYKYVGKLLASYGVRLAFTGHYHAQDIALASFDNGGSLYDVETGSLITAPCAVRYCALDGNKIEINSDFLVDKLHPNTNFAKDANEFVFNTVEAEAYKTLRKYYVSEKDAKTIANYVSAGFVEHYKGDENIKDRPDFDVNKLSLWSRIIYSQEKYVVNGLWKDSPPKDNNVTLILN</sequence>
<feature type="transmembrane region" description="Helical" evidence="5">
    <location>
        <begin position="12"/>
        <end position="32"/>
    </location>
</feature>
<feature type="domain" description="Calcineurin-like phosphoesterase" evidence="6">
    <location>
        <begin position="57"/>
        <end position="302"/>
    </location>
</feature>
<keyword evidence="1" id="KW-0479">Metal-binding</keyword>
<accession>A0ABW8T302</accession>
<evidence type="ECO:0000256" key="5">
    <source>
        <dbReference type="SAM" id="Phobius"/>
    </source>
</evidence>
<comment type="similarity">
    <text evidence="4">Belongs to the cyclic nucleotide phosphodiesterase class-III family.</text>
</comment>
<dbReference type="EMBL" id="JBJHZZ010000002">
    <property type="protein sequence ID" value="MFL0246240.1"/>
    <property type="molecule type" value="Genomic_DNA"/>
</dbReference>
<dbReference type="GO" id="GO:0016787">
    <property type="term" value="F:hydrolase activity"/>
    <property type="evidence" value="ECO:0007669"/>
    <property type="project" value="UniProtKB-KW"/>
</dbReference>
<protein>
    <submittedName>
        <fullName evidence="7">Metallophosphoesterase family protein</fullName>
        <ecNumber evidence="7">3.1.-.-</ecNumber>
    </submittedName>
</protein>
<dbReference type="InterPro" id="IPR050884">
    <property type="entry name" value="CNP_phosphodiesterase-III"/>
</dbReference>
<gene>
    <name evidence="7" type="ORF">ACJDUG_04510</name>
</gene>
<comment type="caution">
    <text evidence="7">The sequence shown here is derived from an EMBL/GenBank/DDBJ whole genome shotgun (WGS) entry which is preliminary data.</text>
</comment>
<dbReference type="RefSeq" id="WP_406768716.1">
    <property type="nucleotide sequence ID" value="NZ_JBJHZZ010000002.1"/>
</dbReference>
<keyword evidence="8" id="KW-1185">Reference proteome</keyword>
<proteinExistence type="inferred from homology"/>
<evidence type="ECO:0000256" key="3">
    <source>
        <dbReference type="ARBA" id="ARBA00023004"/>
    </source>
</evidence>
<evidence type="ECO:0000256" key="2">
    <source>
        <dbReference type="ARBA" id="ARBA00022801"/>
    </source>
</evidence>
<dbReference type="EC" id="3.1.-.-" evidence="7"/>
<dbReference type="InterPro" id="IPR029052">
    <property type="entry name" value="Metallo-depent_PP-like"/>
</dbReference>
<dbReference type="Pfam" id="PF00149">
    <property type="entry name" value="Metallophos"/>
    <property type="match status" value="1"/>
</dbReference>
<keyword evidence="5" id="KW-0812">Transmembrane</keyword>
<keyword evidence="5" id="KW-1133">Transmembrane helix</keyword>
<keyword evidence="5" id="KW-0472">Membrane</keyword>
<dbReference type="Gene3D" id="3.60.21.10">
    <property type="match status" value="1"/>
</dbReference>
<evidence type="ECO:0000313" key="7">
    <source>
        <dbReference type="EMBL" id="MFL0246240.1"/>
    </source>
</evidence>
<name>A0ABW8T302_9CLOT</name>
<dbReference type="InterPro" id="IPR004843">
    <property type="entry name" value="Calcineurin-like_PHP"/>
</dbReference>